<comment type="similarity">
    <text evidence="2">Belongs to the DUF177 domain family.</text>
</comment>
<dbReference type="EMBL" id="CP000089">
    <property type="protein sequence ID" value="AAZ46757.1"/>
    <property type="molecule type" value="Genomic_DNA"/>
</dbReference>
<evidence type="ECO:0000313" key="6">
    <source>
        <dbReference type="EMBL" id="AAZ46757.1"/>
    </source>
</evidence>
<organism evidence="6">
    <name type="scientific">Dechloromonas aromatica (strain RCB)</name>
    <dbReference type="NCBI Taxonomy" id="159087"/>
    <lineage>
        <taxon>Bacteria</taxon>
        <taxon>Pseudomonadati</taxon>
        <taxon>Pseudomonadota</taxon>
        <taxon>Betaproteobacteria</taxon>
        <taxon>Rhodocyclales</taxon>
        <taxon>Azonexaceae</taxon>
        <taxon>Dechloromonas</taxon>
    </lineage>
</organism>
<gene>
    <name evidence="6" type="ordered locus">Daro_2012</name>
</gene>
<evidence type="ECO:0000256" key="3">
    <source>
        <dbReference type="ARBA" id="ARBA00015716"/>
    </source>
</evidence>
<dbReference type="HOGENOM" id="CLU_094127_0_0_4"/>
<evidence type="ECO:0000256" key="1">
    <source>
        <dbReference type="ARBA" id="ARBA00002868"/>
    </source>
</evidence>
<dbReference type="Pfam" id="PF02620">
    <property type="entry name" value="YceD"/>
    <property type="match status" value="1"/>
</dbReference>
<dbReference type="PANTHER" id="PTHR38099:SF1">
    <property type="entry name" value="LARGE RIBOSOMAL RNA SUBUNIT ACCUMULATION PROTEIN YCED"/>
    <property type="match status" value="1"/>
</dbReference>
<name>Q47EH4_DECAR</name>
<sequence>MKQNFVLTWKAKNNIIQGLSRNSSRLKRISDAFAFARDGRVLKGTLPVSGFERLHDLLTEITGEVAYHLQGFKGERGEFMLRLEVTGTLPLACQRCLSAVFFDLDVDSLLELVPEGAELSQDELEDDTRDFLPLASELDVAEFVEDEILLTLPVAPRHEECGLPGAADAGDRINPFAALSGLKGKPN</sequence>
<proteinExistence type="inferred from homology"/>
<dbReference type="PANTHER" id="PTHR38099">
    <property type="entry name" value="LARGE RIBOSOMAL RNA SUBUNIT ACCUMULATION PROTEIN YCED"/>
    <property type="match status" value="1"/>
</dbReference>
<dbReference type="AlphaFoldDB" id="Q47EH4"/>
<accession>Q47EH4</accession>
<dbReference type="GO" id="GO:0042254">
    <property type="term" value="P:ribosome biogenesis"/>
    <property type="evidence" value="ECO:0007669"/>
    <property type="project" value="UniProtKB-KW"/>
</dbReference>
<dbReference type="InterPro" id="IPR003772">
    <property type="entry name" value="YceD"/>
</dbReference>
<dbReference type="InterPro" id="IPR039255">
    <property type="entry name" value="YceD_bac"/>
</dbReference>
<keyword evidence="4" id="KW-0690">Ribosome biogenesis</keyword>
<dbReference type="eggNOG" id="COG1399">
    <property type="taxonomic scope" value="Bacteria"/>
</dbReference>
<dbReference type="GO" id="GO:0005829">
    <property type="term" value="C:cytosol"/>
    <property type="evidence" value="ECO:0007669"/>
    <property type="project" value="TreeGrafter"/>
</dbReference>
<evidence type="ECO:0000256" key="5">
    <source>
        <dbReference type="ARBA" id="ARBA00031841"/>
    </source>
</evidence>
<comment type="function">
    <text evidence="1">Plays a role in synthesis, processing and/or stability of 23S rRNA.</text>
</comment>
<dbReference type="STRING" id="159087.Daro_2012"/>
<evidence type="ECO:0000256" key="2">
    <source>
        <dbReference type="ARBA" id="ARBA00010740"/>
    </source>
</evidence>
<evidence type="ECO:0000256" key="4">
    <source>
        <dbReference type="ARBA" id="ARBA00022517"/>
    </source>
</evidence>
<reference evidence="6" key="1">
    <citation type="submission" date="2005-08" db="EMBL/GenBank/DDBJ databases">
        <title>Complete sequence of Dechloromonas aromatica RCB.</title>
        <authorList>
            <person name="Salinero K.K."/>
            <person name="Copeland A."/>
            <person name="Lucas S."/>
            <person name="Lapidus A."/>
            <person name="Barry K."/>
            <person name="Detter J.C."/>
            <person name="Glavina T."/>
            <person name="Hammon N."/>
            <person name="Israni S."/>
            <person name="Pitluck S."/>
            <person name="Di Bartolo G."/>
            <person name="Trong S."/>
            <person name="Schmutz J."/>
            <person name="Larimer F."/>
            <person name="Land M."/>
            <person name="Ivanova N."/>
            <person name="Richardson P."/>
        </authorList>
    </citation>
    <scope>NUCLEOTIDE SEQUENCE</scope>
    <source>
        <strain evidence="6">RCB</strain>
    </source>
</reference>
<protein>
    <recommendedName>
        <fullName evidence="3">Large ribosomal RNA subunit accumulation protein YceD</fullName>
    </recommendedName>
    <alternativeName>
        <fullName evidence="5">23S rRNA accumulation protein YceD</fullName>
    </alternativeName>
</protein>
<dbReference type="KEGG" id="dar:Daro_2012"/>